<keyword evidence="3" id="KW-1185">Reference proteome</keyword>
<evidence type="ECO:0000313" key="3">
    <source>
        <dbReference type="Proteomes" id="UP000053750"/>
    </source>
</evidence>
<dbReference type="AlphaFoldDB" id="A0A9W5S0X5"/>
<dbReference type="SUPFAM" id="SSF51735">
    <property type="entry name" value="NAD(P)-binding Rossmann-fold domains"/>
    <property type="match status" value="1"/>
</dbReference>
<gene>
    <name evidence="2" type="ORF">BG53_00545</name>
</gene>
<dbReference type="EMBL" id="JFHU01000105">
    <property type="protein sequence ID" value="EXX89176.1"/>
    <property type="molecule type" value="Genomic_DNA"/>
</dbReference>
<organism evidence="2 3">
    <name type="scientific">Paenibacillus darwinianus</name>
    <dbReference type="NCBI Taxonomy" id="1380763"/>
    <lineage>
        <taxon>Bacteria</taxon>
        <taxon>Bacillati</taxon>
        <taxon>Bacillota</taxon>
        <taxon>Bacilli</taxon>
        <taxon>Bacillales</taxon>
        <taxon>Paenibacillaceae</taxon>
        <taxon>Paenibacillus</taxon>
    </lineage>
</organism>
<dbReference type="Proteomes" id="UP000053750">
    <property type="component" value="Unassembled WGS sequence"/>
</dbReference>
<reference evidence="2 3" key="1">
    <citation type="submission" date="2014-02" db="EMBL/GenBank/DDBJ databases">
        <title>Genome sequence of Paenibacillus darwinianus reveals adaptive mechanisms for survival in Antarctic soils.</title>
        <authorList>
            <person name="Dsouza M."/>
            <person name="Taylor M.W."/>
            <person name="Turner S.J."/>
            <person name="Aislabie J."/>
        </authorList>
    </citation>
    <scope>NUCLEOTIDE SEQUENCE [LARGE SCALE GENOMIC DNA]</scope>
    <source>
        <strain evidence="2 3">CE1</strain>
    </source>
</reference>
<evidence type="ECO:0000259" key="1">
    <source>
        <dbReference type="Pfam" id="PF01408"/>
    </source>
</evidence>
<dbReference type="InterPro" id="IPR036291">
    <property type="entry name" value="NAD(P)-bd_dom_sf"/>
</dbReference>
<sequence>MHAIRWGIKPEYQALPGADPAKSMNAIANSNPKVRDIASTFGIPAVYASYDELQQDPDIDAVYIPLPNALHSE</sequence>
<name>A0A9W5S0X5_9BACL</name>
<dbReference type="Pfam" id="PF01408">
    <property type="entry name" value="GFO_IDH_MocA"/>
    <property type="match status" value="1"/>
</dbReference>
<protein>
    <recommendedName>
        <fullName evidence="1">Gfo/Idh/MocA-like oxidoreductase N-terminal domain-containing protein</fullName>
    </recommendedName>
</protein>
<dbReference type="InterPro" id="IPR000683">
    <property type="entry name" value="Gfo/Idh/MocA-like_OxRdtase_N"/>
</dbReference>
<feature type="domain" description="Gfo/Idh/MocA-like oxidoreductase N-terminal" evidence="1">
    <location>
        <begin position="21"/>
        <end position="73"/>
    </location>
</feature>
<dbReference type="Gene3D" id="3.40.50.720">
    <property type="entry name" value="NAD(P)-binding Rossmann-like Domain"/>
    <property type="match status" value="1"/>
</dbReference>
<proteinExistence type="predicted"/>
<evidence type="ECO:0000313" key="2">
    <source>
        <dbReference type="EMBL" id="EXX89176.1"/>
    </source>
</evidence>
<dbReference type="GO" id="GO:0000166">
    <property type="term" value="F:nucleotide binding"/>
    <property type="evidence" value="ECO:0007669"/>
    <property type="project" value="InterPro"/>
</dbReference>
<comment type="caution">
    <text evidence="2">The sequence shown here is derived from an EMBL/GenBank/DDBJ whole genome shotgun (WGS) entry which is preliminary data.</text>
</comment>
<accession>A0A9W5S0X5</accession>
<dbReference type="RefSeq" id="WP_036580565.1">
    <property type="nucleotide sequence ID" value="NZ_KK082131.1"/>
</dbReference>